<feature type="domain" description="Sensor histidine kinase NatK-like C-terminal" evidence="1">
    <location>
        <begin position="105"/>
        <end position="206"/>
    </location>
</feature>
<proteinExistence type="predicted"/>
<protein>
    <submittedName>
        <fullName evidence="2">Sensor histidine kinase</fullName>
    </submittedName>
</protein>
<dbReference type="SUPFAM" id="SSF55874">
    <property type="entry name" value="ATPase domain of HSP90 chaperone/DNA topoisomerase II/histidine kinase"/>
    <property type="match status" value="1"/>
</dbReference>
<dbReference type="PANTHER" id="PTHR40448:SF1">
    <property type="entry name" value="TWO-COMPONENT SENSOR HISTIDINE KINASE"/>
    <property type="match status" value="1"/>
</dbReference>
<dbReference type="Proteomes" id="UP000607645">
    <property type="component" value="Unassembled WGS sequence"/>
</dbReference>
<reference evidence="2" key="1">
    <citation type="submission" date="2020-08" db="EMBL/GenBank/DDBJ databases">
        <title>Genome public.</title>
        <authorList>
            <person name="Liu C."/>
            <person name="Sun Q."/>
        </authorList>
    </citation>
    <scope>NUCLEOTIDE SEQUENCE</scope>
    <source>
        <strain evidence="2">NSJ-52</strain>
    </source>
</reference>
<evidence type="ECO:0000259" key="1">
    <source>
        <dbReference type="Pfam" id="PF14501"/>
    </source>
</evidence>
<keyword evidence="3" id="KW-1185">Reference proteome</keyword>
<keyword evidence="2" id="KW-0418">Kinase</keyword>
<comment type="caution">
    <text evidence="2">The sequence shown here is derived from an EMBL/GenBank/DDBJ whole genome shotgun (WGS) entry which is preliminary data.</text>
</comment>
<dbReference type="InterPro" id="IPR032834">
    <property type="entry name" value="NatK-like_C"/>
</dbReference>
<dbReference type="AlphaFoldDB" id="A0A8J6JQD7"/>
<dbReference type="EMBL" id="JACOPQ010000014">
    <property type="protein sequence ID" value="MBC5738360.1"/>
    <property type="molecule type" value="Genomic_DNA"/>
</dbReference>
<dbReference type="GO" id="GO:0042802">
    <property type="term" value="F:identical protein binding"/>
    <property type="evidence" value="ECO:0007669"/>
    <property type="project" value="TreeGrafter"/>
</dbReference>
<dbReference type="Gene3D" id="3.30.565.10">
    <property type="entry name" value="Histidine kinase-like ATPase, C-terminal domain"/>
    <property type="match status" value="1"/>
</dbReference>
<organism evidence="2 3">
    <name type="scientific">Lawsonibacter faecis</name>
    <dbReference type="NCBI Taxonomy" id="2763052"/>
    <lineage>
        <taxon>Bacteria</taxon>
        <taxon>Bacillati</taxon>
        <taxon>Bacillota</taxon>
        <taxon>Clostridia</taxon>
        <taxon>Eubacteriales</taxon>
        <taxon>Oscillospiraceae</taxon>
        <taxon>Lawsonibacter</taxon>
    </lineage>
</organism>
<accession>A0A8J6JQD7</accession>
<sequence>MTAQVRQSEQYYVTLTSHIQEVRQIQHDSRHHLRVLDGYLRDGEYGRLRGYLAELMEQAPDTGSLIYCANYTANILLGFYGEQARSDGIDFRCDAQIPAELCCSPVDICAVLGNALQNALDACVRQAPGEARYLSLLARMVGPNLTLEIKNSYDGVAVEAGGKLLTRKDEPGHGLGLASIERVAAQYHGYCSATRTEREFTLRVVLTMGT</sequence>
<name>A0A8J6JQD7_9FIRM</name>
<dbReference type="GO" id="GO:0016301">
    <property type="term" value="F:kinase activity"/>
    <property type="evidence" value="ECO:0007669"/>
    <property type="project" value="UniProtKB-KW"/>
</dbReference>
<dbReference type="InterPro" id="IPR036890">
    <property type="entry name" value="HATPase_C_sf"/>
</dbReference>
<evidence type="ECO:0000313" key="2">
    <source>
        <dbReference type="EMBL" id="MBC5738360.1"/>
    </source>
</evidence>
<gene>
    <name evidence="2" type="ORF">H8S62_15220</name>
</gene>
<evidence type="ECO:0000313" key="3">
    <source>
        <dbReference type="Proteomes" id="UP000607645"/>
    </source>
</evidence>
<keyword evidence="2" id="KW-0808">Transferase</keyword>
<dbReference type="PANTHER" id="PTHR40448">
    <property type="entry name" value="TWO-COMPONENT SENSOR HISTIDINE KINASE"/>
    <property type="match status" value="1"/>
</dbReference>
<dbReference type="Pfam" id="PF14501">
    <property type="entry name" value="HATPase_c_5"/>
    <property type="match status" value="1"/>
</dbReference>
<dbReference type="CDD" id="cd16935">
    <property type="entry name" value="HATPase_AgrC-ComD-like"/>
    <property type="match status" value="1"/>
</dbReference>